<dbReference type="Proteomes" id="UP000548632">
    <property type="component" value="Unassembled WGS sequence"/>
</dbReference>
<feature type="domain" description="Winged helix-turn helix" evidence="1">
    <location>
        <begin position="95"/>
        <end position="151"/>
    </location>
</feature>
<dbReference type="InterPro" id="IPR025959">
    <property type="entry name" value="Winged_HTH_dom"/>
</dbReference>
<comment type="caution">
    <text evidence="2">The sequence shown here is derived from an EMBL/GenBank/DDBJ whole genome shotgun (WGS) entry which is preliminary data.</text>
</comment>
<sequence length="165" mass="19339">RNDKELEELRAAHRRARNSRDAYRINAVILLAQGWTAADIAAALLMDSDTVRNHFKRYRQGGLKQLLQVNYVGTEPYLSREQLNELNLQLQHRLYLTAKEVAHWVKEQWQICYTPSGMTAVLRRLGYVYKKPRLVPAVVKPDVQELFVENYKKLNKNKDEVVLFM</sequence>
<organism evidence="2 3">
    <name type="scientific">Thiospirillum jenense</name>
    <dbReference type="NCBI Taxonomy" id="1653858"/>
    <lineage>
        <taxon>Bacteria</taxon>
        <taxon>Pseudomonadati</taxon>
        <taxon>Pseudomonadota</taxon>
        <taxon>Gammaproteobacteria</taxon>
        <taxon>Chromatiales</taxon>
        <taxon>Chromatiaceae</taxon>
        <taxon>Thiospirillum</taxon>
    </lineage>
</organism>
<name>A0A839HMW5_9GAMM</name>
<dbReference type="Pfam" id="PF13592">
    <property type="entry name" value="HTH_33"/>
    <property type="match status" value="1"/>
</dbReference>
<proteinExistence type="predicted"/>
<reference evidence="2 3" key="1">
    <citation type="journal article" date="2020" name="Arch. Microbiol.">
        <title>The genome sequence of the giant phototrophic gammaproteobacterium Thiospirillum jenense gives insight into its physiological properties and phylogenetic relationships.</title>
        <authorList>
            <person name="Imhoff J.F."/>
            <person name="Meyer T.E."/>
            <person name="Kyndt J.A."/>
        </authorList>
    </citation>
    <scope>NUCLEOTIDE SEQUENCE [LARGE SCALE GENOMIC DNA]</scope>
    <source>
        <strain evidence="2 3">DSM 216</strain>
    </source>
</reference>
<dbReference type="EMBL" id="JABVCQ010000116">
    <property type="protein sequence ID" value="MBB1127469.1"/>
    <property type="molecule type" value="Genomic_DNA"/>
</dbReference>
<dbReference type="Pfam" id="PF13551">
    <property type="entry name" value="HTH_29"/>
    <property type="match status" value="1"/>
</dbReference>
<feature type="non-terminal residue" evidence="2">
    <location>
        <position position="1"/>
    </location>
</feature>
<gene>
    <name evidence="2" type="ORF">HUK38_14795</name>
</gene>
<keyword evidence="3" id="KW-1185">Reference proteome</keyword>
<accession>A0A839HMW5</accession>
<dbReference type="RefSeq" id="WP_182585065.1">
    <property type="nucleotide sequence ID" value="NZ_JABVCQ010000116.1"/>
</dbReference>
<dbReference type="AlphaFoldDB" id="A0A839HMW5"/>
<evidence type="ECO:0000313" key="3">
    <source>
        <dbReference type="Proteomes" id="UP000548632"/>
    </source>
</evidence>
<evidence type="ECO:0000259" key="1">
    <source>
        <dbReference type="Pfam" id="PF13592"/>
    </source>
</evidence>
<dbReference type="InterPro" id="IPR009057">
    <property type="entry name" value="Homeodomain-like_sf"/>
</dbReference>
<protein>
    <submittedName>
        <fullName evidence="2">Winged helix-turn-helix domain-containing protein</fullName>
    </submittedName>
</protein>
<feature type="non-terminal residue" evidence="2">
    <location>
        <position position="165"/>
    </location>
</feature>
<evidence type="ECO:0000313" key="2">
    <source>
        <dbReference type="EMBL" id="MBB1127469.1"/>
    </source>
</evidence>
<dbReference type="SUPFAM" id="SSF46689">
    <property type="entry name" value="Homeodomain-like"/>
    <property type="match status" value="1"/>
</dbReference>